<dbReference type="NCBIfam" id="NF011611">
    <property type="entry name" value="PRK15037.1"/>
    <property type="match status" value="1"/>
</dbReference>
<dbReference type="Pfam" id="PF08125">
    <property type="entry name" value="Mannitol_dh_C"/>
    <property type="match status" value="1"/>
</dbReference>
<dbReference type="SUPFAM" id="SSF48179">
    <property type="entry name" value="6-phosphogluconate dehydrogenase C-terminal domain-like"/>
    <property type="match status" value="1"/>
</dbReference>
<dbReference type="PANTHER" id="PTHR43362:SF1">
    <property type="entry name" value="MANNITOL DEHYDROGENASE 2-RELATED"/>
    <property type="match status" value="1"/>
</dbReference>
<evidence type="ECO:0000313" key="5">
    <source>
        <dbReference type="Proteomes" id="UP000811282"/>
    </source>
</evidence>
<evidence type="ECO:0000256" key="1">
    <source>
        <dbReference type="ARBA" id="ARBA00023002"/>
    </source>
</evidence>
<evidence type="ECO:0000259" key="2">
    <source>
        <dbReference type="Pfam" id="PF01232"/>
    </source>
</evidence>
<dbReference type="InterPro" id="IPR036291">
    <property type="entry name" value="NAD(P)-bd_dom_sf"/>
</dbReference>
<protein>
    <submittedName>
        <fullName evidence="4">Mannitol dehydrogenase family protein</fullName>
    </submittedName>
</protein>
<feature type="domain" description="Mannitol dehydrogenase C-terminal" evidence="3">
    <location>
        <begin position="282"/>
        <end position="474"/>
    </location>
</feature>
<dbReference type="Pfam" id="PF01232">
    <property type="entry name" value="Mannitol_dh"/>
    <property type="match status" value="1"/>
</dbReference>
<sequence length="489" mass="53170">MPTLASRPLPEHVQKPGYDRRRLVSRIVHIGFGEFHRAHQGVMTDRVLNRHGGDWGICEVSLHSADLLLALRRQDHLYIVVSKGPDGERARVIGAVCDSLVVAEQGIDAQLAKFAEPQVAIVSLTITEKGYCIEPGSGQLDLTHPGIMADLAAPHAPATVPGILVEALNLRYQRGLAPFTVLSCDNIPGNGHVVRASVLGLAQARDAALGRWIAEHASFPATMVDRIVPAASEEMLAEVAAILGVRDPCAIACEPFIQWVIEDNFVAGRPQWELAGAQLVNDVAPFEEMKLRMLNGSHSFLAWLGYLAGYAHISDCMNDATLRAAVEKLMLNEQAPTLQAIAGVDTGDYAQQLLVRFANPALKHRTWQIAMDSTQKLPQRILDPLRWHLRQCRPAPLLTLAVAGWMRYAGGIDEQGQPIAIRDPLQGTLSEIAARHEEGPARVRAWLALCSVFGQDLPENPAFVAAVTEAYRSLMQHGALATVAGLVND</sequence>
<feature type="domain" description="Mannitol dehydrogenase N-terminal" evidence="2">
    <location>
        <begin position="26"/>
        <end position="273"/>
    </location>
</feature>
<dbReference type="RefSeq" id="WP_215668421.1">
    <property type="nucleotide sequence ID" value="NZ_JAFJYC010000001.1"/>
</dbReference>
<dbReference type="PANTHER" id="PTHR43362">
    <property type="entry name" value="MANNITOL DEHYDROGENASE DSF1-RELATED"/>
    <property type="match status" value="1"/>
</dbReference>
<dbReference type="InterPro" id="IPR013118">
    <property type="entry name" value="Mannitol_DH_C"/>
</dbReference>
<dbReference type="InterPro" id="IPR008927">
    <property type="entry name" value="6-PGluconate_DH-like_C_sf"/>
</dbReference>
<dbReference type="Gene3D" id="1.10.1040.10">
    <property type="entry name" value="N-(1-d-carboxylethyl)-l-norvaline Dehydrogenase, domain 2"/>
    <property type="match status" value="1"/>
</dbReference>
<dbReference type="Gene3D" id="3.40.50.720">
    <property type="entry name" value="NAD(P)-binding Rossmann-like Domain"/>
    <property type="match status" value="1"/>
</dbReference>
<dbReference type="Proteomes" id="UP000811282">
    <property type="component" value="Unassembled WGS sequence"/>
</dbReference>
<proteinExistence type="predicted"/>
<dbReference type="PRINTS" id="PR00084">
    <property type="entry name" value="MTLDHDRGNASE"/>
</dbReference>
<dbReference type="InterPro" id="IPR000669">
    <property type="entry name" value="Mannitol_DH"/>
</dbReference>
<comment type="caution">
    <text evidence="4">The sequence shown here is derived from an EMBL/GenBank/DDBJ whole genome shotgun (WGS) entry which is preliminary data.</text>
</comment>
<dbReference type="InterPro" id="IPR013328">
    <property type="entry name" value="6PGD_dom2"/>
</dbReference>
<evidence type="ECO:0000313" key="4">
    <source>
        <dbReference type="EMBL" id="MBT9431273.1"/>
    </source>
</evidence>
<accession>A0ABS5Y8G2</accession>
<dbReference type="InterPro" id="IPR050988">
    <property type="entry name" value="Mannitol_DH/Oxidoreductase"/>
</dbReference>
<dbReference type="SUPFAM" id="SSF51735">
    <property type="entry name" value="NAD(P)-binding Rossmann-fold domains"/>
    <property type="match status" value="1"/>
</dbReference>
<keyword evidence="1" id="KW-0560">Oxidoreductase</keyword>
<reference evidence="4 5" key="1">
    <citation type="journal article" date="2021" name="Genome Biol. Evol.">
        <title>The evolution of interdependence in a four-way mealybug symbiosis.</title>
        <authorList>
            <person name="Garber A.I."/>
            <person name="Kupper M."/>
            <person name="Laetsch D.R."/>
            <person name="Weldon S.R."/>
            <person name="Ladinsky M.S."/>
            <person name="Bjorkman P.J."/>
            <person name="McCutcheon J.P."/>
        </authorList>
    </citation>
    <scope>NUCLEOTIDE SEQUENCE [LARGE SCALE GENOMIC DNA]</scope>
    <source>
        <strain evidence="4">SOD</strain>
    </source>
</reference>
<dbReference type="EMBL" id="JAFJYC010000001">
    <property type="protein sequence ID" value="MBT9431273.1"/>
    <property type="molecule type" value="Genomic_DNA"/>
</dbReference>
<gene>
    <name evidence="4" type="ORF">JZM24_02275</name>
</gene>
<name>A0ABS5Y8G2_9GAMM</name>
<organism evidence="4 5">
    <name type="scientific">Candidatus Sodalis endolongispinus</name>
    <dbReference type="NCBI Taxonomy" id="2812662"/>
    <lineage>
        <taxon>Bacteria</taxon>
        <taxon>Pseudomonadati</taxon>
        <taxon>Pseudomonadota</taxon>
        <taxon>Gammaproteobacteria</taxon>
        <taxon>Enterobacterales</taxon>
        <taxon>Bruguierivoracaceae</taxon>
        <taxon>Sodalis</taxon>
    </lineage>
</organism>
<evidence type="ECO:0000259" key="3">
    <source>
        <dbReference type="Pfam" id="PF08125"/>
    </source>
</evidence>
<dbReference type="InterPro" id="IPR013131">
    <property type="entry name" value="Mannitol_DH_N"/>
</dbReference>
<keyword evidence="5" id="KW-1185">Reference proteome</keyword>